<organism evidence="1 2">
    <name type="scientific">Desulfovibrio desulfuricans</name>
    <dbReference type="NCBI Taxonomy" id="876"/>
    <lineage>
        <taxon>Bacteria</taxon>
        <taxon>Pseudomonadati</taxon>
        <taxon>Thermodesulfobacteriota</taxon>
        <taxon>Desulfovibrionia</taxon>
        <taxon>Desulfovibrionales</taxon>
        <taxon>Desulfovibrionaceae</taxon>
        <taxon>Desulfovibrio</taxon>
    </lineage>
</organism>
<sequence length="333" mass="37531">MSVKLYHKYSDKWFAVPKWVDHFISVGEELVLEGFESSSRIVTGIVVPAREYCAALVGFGMVVGDTIIRDRPSNEAHFNKLLCLEPGAPVVYHETDKKIRNGVICPPEKINDNYFIKFQISEPSKKGSGIFVLIGQEKAFHLHPSTNPVTLPKRRTVKEKILHNEFVGKLLPGCDLINFDIQSKFVCAIVGKKHILEQEIVNTPFAVSSDSRFTEGTLQDVLRVNSFAQGVQSHRSALLPTSLRQQPDKHIVEKVETGVIFDGADAFLRWGAIWPNRHLVIILDRTELRFNDAIHGINSIFSQNRLDIARSVPFSDLVPLPGIEILAFRERIQ</sequence>
<dbReference type="Proteomes" id="UP000182680">
    <property type="component" value="Unassembled WGS sequence"/>
</dbReference>
<dbReference type="EMBL" id="FPIW01000087">
    <property type="protein sequence ID" value="SFW72734.1"/>
    <property type="molecule type" value="Genomic_DNA"/>
</dbReference>
<evidence type="ECO:0000313" key="2">
    <source>
        <dbReference type="Proteomes" id="UP000182680"/>
    </source>
</evidence>
<name>A0AA94L3G0_DESDE</name>
<gene>
    <name evidence="1" type="ORF">SAMN02910291_02766</name>
</gene>
<protein>
    <submittedName>
        <fullName evidence="1">Uncharacterized protein</fullName>
    </submittedName>
</protein>
<evidence type="ECO:0000313" key="1">
    <source>
        <dbReference type="EMBL" id="SFW72734.1"/>
    </source>
</evidence>
<proteinExistence type="predicted"/>
<reference evidence="2" key="1">
    <citation type="submission" date="2016-11" db="EMBL/GenBank/DDBJ databases">
        <authorList>
            <person name="Jaros S."/>
            <person name="Januszkiewicz K."/>
            <person name="Wedrychowicz H."/>
        </authorList>
    </citation>
    <scope>NUCLEOTIDE SEQUENCE [LARGE SCALE GENOMIC DNA]</scope>
    <source>
        <strain evidence="2">DSM 7057</strain>
    </source>
</reference>
<dbReference type="AlphaFoldDB" id="A0AA94L3G0"/>
<dbReference type="RefSeq" id="WP_143142707.1">
    <property type="nucleotide sequence ID" value="NZ_FPIW01000087.1"/>
</dbReference>
<accession>A0AA94L3G0</accession>
<comment type="caution">
    <text evidence="1">The sequence shown here is derived from an EMBL/GenBank/DDBJ whole genome shotgun (WGS) entry which is preliminary data.</text>
</comment>